<evidence type="ECO:0000256" key="1">
    <source>
        <dbReference type="SAM" id="SignalP"/>
    </source>
</evidence>
<proteinExistence type="predicted"/>
<dbReference type="Gene3D" id="2.160.20.20">
    <property type="match status" value="1"/>
</dbReference>
<dbReference type="SUPFAM" id="SSF103515">
    <property type="entry name" value="Autotransporter"/>
    <property type="match status" value="1"/>
</dbReference>
<feature type="chain" id="PRO_5047025946" evidence="1">
    <location>
        <begin position="31"/>
        <end position="777"/>
    </location>
</feature>
<feature type="domain" description="Autotransporter" evidence="2">
    <location>
        <begin position="499"/>
        <end position="777"/>
    </location>
</feature>
<evidence type="ECO:0000313" key="3">
    <source>
        <dbReference type="EMBL" id="MET3589734.1"/>
    </source>
</evidence>
<evidence type="ECO:0000259" key="2">
    <source>
        <dbReference type="PROSITE" id="PS51208"/>
    </source>
</evidence>
<dbReference type="SUPFAM" id="SSF51126">
    <property type="entry name" value="Pectin lyase-like"/>
    <property type="match status" value="1"/>
</dbReference>
<dbReference type="Proteomes" id="UP001549086">
    <property type="component" value="Unassembled WGS sequence"/>
</dbReference>
<keyword evidence="1" id="KW-0732">Signal</keyword>
<dbReference type="EMBL" id="JBEPLI010000006">
    <property type="protein sequence ID" value="MET3589734.1"/>
    <property type="molecule type" value="Genomic_DNA"/>
</dbReference>
<name>A0ABV2HH15_9HYPH</name>
<dbReference type="InterPro" id="IPR036709">
    <property type="entry name" value="Autotransporte_beta_dom_sf"/>
</dbReference>
<comment type="caution">
    <text evidence="3">The sequence shown here is derived from an EMBL/GenBank/DDBJ whole genome shotgun (WGS) entry which is preliminary data.</text>
</comment>
<reference evidence="3 4" key="1">
    <citation type="submission" date="2024-06" db="EMBL/GenBank/DDBJ databases">
        <title>Genomic Encyclopedia of Type Strains, Phase IV (KMG-IV): sequencing the most valuable type-strain genomes for metagenomic binning, comparative biology and taxonomic classification.</title>
        <authorList>
            <person name="Goeker M."/>
        </authorList>
    </citation>
    <scope>NUCLEOTIDE SEQUENCE [LARGE SCALE GENOMIC DNA]</scope>
    <source>
        <strain evidence="3 4">DSM 23649</strain>
    </source>
</reference>
<dbReference type="Gene3D" id="2.40.128.130">
    <property type="entry name" value="Autotransporter beta-domain"/>
    <property type="match status" value="1"/>
</dbReference>
<dbReference type="RefSeq" id="WP_354189533.1">
    <property type="nucleotide sequence ID" value="NZ_JBEPLI010000006.1"/>
</dbReference>
<sequence length="777" mass="85252">MCKKSIYKKNFLLCTIAGTLIFSYSHPTYANTSPPQISMFRASKGEEKSSNNVFVRNVFTTAVAYEGGVGIITNSILRSDSAVFSATTHGRIHAKNIIGKSNSKGLLIANGRINVEDSIITVSGHHKSSGIVFDHIIASNPKEGEKVVNQVTFNNTKLHVKNGIGILGPHYSGVVAEIHLKDSEIRADLLLKNKTEERGAQPGKLSLTADHSILEGKVKAYPQNTTIFTLNNNSTWYLKLNQFDMDKERENKLYQVEKFSHVDQQTYSVVSILNLNDSSVIFKEPHTQKKGTYQILSIGQVSETSQPQKNETPNVSAVYNATGNAEIHFNTEWSDGLSKEQQKTDRLLVRGNVSGTTTVRFNNLLKGDEAPVEGSVPSNMRGLSLVQVFGEVNENAFRLANGYTTMGGLPYKYVLNAYGPRASRGEANTEQSLLEDNENFWDFRLQSATLDRESKVKALVPQVASYLVMPNALFSAGFIDINNQNTLLDNIQTTEIGTKNRVKRGFFFSSYGSKIALSSGRNPLQYGYGANIRYAALRAGITLATLEDQNSVTSFGFLGTYGKLAFTPKDIEGAAKSILDKWSFTTFASMKHNSGMYFNALFSYGSIKGNIASSFIGNTAKLDNTGTFKASAAVGQKLETGTKGLIFEPQAQLIYQRLMLSTFSDIDGFNVNMGTPHQWLVRIGGRLTQTALPIKNGDHISFYGKFNIIRVFDKNSTIEIGDTFHLDSMGASAEGGLGVNAQLSQCLALHADVNYQHKLQKAGVSGVQLSAGMRYHF</sequence>
<dbReference type="NCBIfam" id="TIGR01414">
    <property type="entry name" value="autotrans_barl"/>
    <property type="match status" value="1"/>
</dbReference>
<dbReference type="InterPro" id="IPR012332">
    <property type="entry name" value="Autotransporter_pectin_lyase_C"/>
</dbReference>
<dbReference type="InterPro" id="IPR011050">
    <property type="entry name" value="Pectin_lyase_fold/virulence"/>
</dbReference>
<dbReference type="PROSITE" id="PS51208">
    <property type="entry name" value="AUTOTRANSPORTER"/>
    <property type="match status" value="1"/>
</dbReference>
<keyword evidence="4" id="KW-1185">Reference proteome</keyword>
<feature type="signal peptide" evidence="1">
    <location>
        <begin position="1"/>
        <end position="30"/>
    </location>
</feature>
<dbReference type="SMART" id="SM00869">
    <property type="entry name" value="Autotransporter"/>
    <property type="match status" value="1"/>
</dbReference>
<evidence type="ECO:0000313" key="4">
    <source>
        <dbReference type="Proteomes" id="UP001549086"/>
    </source>
</evidence>
<organism evidence="3 4">
    <name type="scientific">Bartonella silvatica</name>
    <dbReference type="NCBI Taxonomy" id="357760"/>
    <lineage>
        <taxon>Bacteria</taxon>
        <taxon>Pseudomonadati</taxon>
        <taxon>Pseudomonadota</taxon>
        <taxon>Alphaproteobacteria</taxon>
        <taxon>Hyphomicrobiales</taxon>
        <taxon>Bartonellaceae</taxon>
        <taxon>Bartonella</taxon>
    </lineage>
</organism>
<dbReference type="InterPro" id="IPR006315">
    <property type="entry name" value="OM_autotransptr_brl_dom"/>
</dbReference>
<protein>
    <submittedName>
        <fullName evidence="3">Outer membrane autotransporter protein</fullName>
    </submittedName>
</protein>
<dbReference type="Pfam" id="PF03797">
    <property type="entry name" value="Autotransporter"/>
    <property type="match status" value="1"/>
</dbReference>
<accession>A0ABV2HH15</accession>
<dbReference type="InterPro" id="IPR005546">
    <property type="entry name" value="Autotransporte_beta"/>
</dbReference>
<gene>
    <name evidence="3" type="ORF">ABID23_000820</name>
</gene>